<dbReference type="OrthoDB" id="72726at2759"/>
<evidence type="ECO:0000313" key="2">
    <source>
        <dbReference type="Proteomes" id="UP000192596"/>
    </source>
</evidence>
<dbReference type="EMBL" id="NAJO01000022">
    <property type="protein sequence ID" value="OQO04183.1"/>
    <property type="molecule type" value="Genomic_DNA"/>
</dbReference>
<keyword evidence="2" id="KW-1185">Reference proteome</keyword>
<name>A0A1V8SYF6_9PEZI</name>
<dbReference type="InParanoid" id="A0A1V8SYF6"/>
<comment type="caution">
    <text evidence="1">The sequence shown here is derived from an EMBL/GenBank/DDBJ whole genome shotgun (WGS) entry which is preliminary data.</text>
</comment>
<dbReference type="Proteomes" id="UP000192596">
    <property type="component" value="Unassembled WGS sequence"/>
</dbReference>
<sequence>MDKDRPNTTTDVNEMQGLVGHECGMHLSPLNTIPPELRDSIWELIFDDLWETTKLDLLSNRKCAGGHKNLALLLTCRLIYEEAGGVAWANVKATIGDEEDSVGCPRDGDPTLEDIISAREEVKAHLDLLVSQLGPKLGGVSELVCRHEGVLRLLKGACWKDVRVSEPSSPLLDFLPQLTGIRQVSLSDGDLWQQFDWDWKTYLNEEQIGMMAEASLTSKRWMRHFLSRLHNIFPRAINFTLV</sequence>
<accession>A0A1V8SYF6</accession>
<protein>
    <submittedName>
        <fullName evidence="1">Uncharacterized protein</fullName>
    </submittedName>
</protein>
<organism evidence="1 2">
    <name type="scientific">Cryoendolithus antarcticus</name>
    <dbReference type="NCBI Taxonomy" id="1507870"/>
    <lineage>
        <taxon>Eukaryota</taxon>
        <taxon>Fungi</taxon>
        <taxon>Dikarya</taxon>
        <taxon>Ascomycota</taxon>
        <taxon>Pezizomycotina</taxon>
        <taxon>Dothideomycetes</taxon>
        <taxon>Dothideomycetidae</taxon>
        <taxon>Cladosporiales</taxon>
        <taxon>Cladosporiaceae</taxon>
        <taxon>Cryoendolithus</taxon>
    </lineage>
</organism>
<proteinExistence type="predicted"/>
<gene>
    <name evidence="1" type="ORF">B0A48_10793</name>
</gene>
<reference evidence="2" key="1">
    <citation type="submission" date="2017-03" db="EMBL/GenBank/DDBJ databases">
        <title>Genomes of endolithic fungi from Antarctica.</title>
        <authorList>
            <person name="Coleine C."/>
            <person name="Masonjones S."/>
            <person name="Stajich J.E."/>
        </authorList>
    </citation>
    <scope>NUCLEOTIDE SEQUENCE [LARGE SCALE GENOMIC DNA]</scope>
    <source>
        <strain evidence="2">CCFEE 5527</strain>
    </source>
</reference>
<dbReference type="AlphaFoldDB" id="A0A1V8SYF6"/>
<evidence type="ECO:0000313" key="1">
    <source>
        <dbReference type="EMBL" id="OQO04183.1"/>
    </source>
</evidence>